<evidence type="ECO:0000256" key="2">
    <source>
        <dbReference type="ARBA" id="ARBA00022475"/>
    </source>
</evidence>
<comment type="subcellular location">
    <subcellularLocation>
        <location evidence="1">Cell membrane</location>
        <topology evidence="1">Multi-pass membrane protein</topology>
    </subcellularLocation>
</comment>
<evidence type="ECO:0000256" key="1">
    <source>
        <dbReference type="ARBA" id="ARBA00004651"/>
    </source>
</evidence>
<keyword evidence="9" id="KW-0807">Transducer</keyword>
<evidence type="ECO:0000256" key="8">
    <source>
        <dbReference type="ARBA" id="ARBA00023170"/>
    </source>
</evidence>
<keyword evidence="2" id="KW-1003">Cell membrane</keyword>
<dbReference type="InterPro" id="IPR004117">
    <property type="entry name" value="7tm6_olfct_rcpt"/>
</dbReference>
<proteinExistence type="predicted"/>
<evidence type="ECO:0000256" key="3">
    <source>
        <dbReference type="ARBA" id="ARBA00022606"/>
    </source>
</evidence>
<dbReference type="PANTHER" id="PTHR21137:SF35">
    <property type="entry name" value="ODORANT RECEPTOR 19A-RELATED"/>
    <property type="match status" value="1"/>
</dbReference>
<reference evidence="11" key="1">
    <citation type="submission" date="2025-08" db="UniProtKB">
        <authorList>
            <consortium name="RefSeq"/>
        </authorList>
    </citation>
    <scope>IDENTIFICATION</scope>
    <source>
        <tissue evidence="11">Whole body</tissue>
    </source>
</reference>
<keyword evidence="5" id="KW-0552">Olfaction</keyword>
<dbReference type="Proteomes" id="UP000694925">
    <property type="component" value="Unplaced"/>
</dbReference>
<keyword evidence="6" id="KW-1133">Transmembrane helix</keyword>
<evidence type="ECO:0000256" key="5">
    <source>
        <dbReference type="ARBA" id="ARBA00022725"/>
    </source>
</evidence>
<dbReference type="RefSeq" id="XP_026671159.1">
    <property type="nucleotide sequence ID" value="XM_026815358.1"/>
</dbReference>
<evidence type="ECO:0000256" key="4">
    <source>
        <dbReference type="ARBA" id="ARBA00022692"/>
    </source>
</evidence>
<protein>
    <submittedName>
        <fullName evidence="11">Odorant receptor 59b-like</fullName>
    </submittedName>
</protein>
<accession>A0AAJ7S4C4</accession>
<dbReference type="GeneID" id="113464613"/>
<gene>
    <name evidence="11" type="primary">LOC113464613</name>
</gene>
<evidence type="ECO:0000256" key="7">
    <source>
        <dbReference type="ARBA" id="ARBA00023136"/>
    </source>
</evidence>
<dbReference type="KEGG" id="ccal:113464613"/>
<dbReference type="GO" id="GO:0007165">
    <property type="term" value="P:signal transduction"/>
    <property type="evidence" value="ECO:0007669"/>
    <property type="project" value="UniProtKB-KW"/>
</dbReference>
<dbReference type="GO" id="GO:0005549">
    <property type="term" value="F:odorant binding"/>
    <property type="evidence" value="ECO:0007669"/>
    <property type="project" value="InterPro"/>
</dbReference>
<sequence length="86" mass="9772">MMGQFIIDSNEEAFREIYEAYWYNAPANTQALYILVLRKCLKPPQLTGGGMIPLNLDSFVQILKASLSYYTVLKSSSIQEEDRSTS</sequence>
<evidence type="ECO:0000256" key="6">
    <source>
        <dbReference type="ARBA" id="ARBA00022989"/>
    </source>
</evidence>
<keyword evidence="3" id="KW-0716">Sensory transduction</keyword>
<name>A0AAJ7S4C4_9HYME</name>
<organism evidence="10 11">
    <name type="scientific">Ceratina calcarata</name>
    <dbReference type="NCBI Taxonomy" id="156304"/>
    <lineage>
        <taxon>Eukaryota</taxon>
        <taxon>Metazoa</taxon>
        <taxon>Ecdysozoa</taxon>
        <taxon>Arthropoda</taxon>
        <taxon>Hexapoda</taxon>
        <taxon>Insecta</taxon>
        <taxon>Pterygota</taxon>
        <taxon>Neoptera</taxon>
        <taxon>Endopterygota</taxon>
        <taxon>Hymenoptera</taxon>
        <taxon>Apocrita</taxon>
        <taxon>Aculeata</taxon>
        <taxon>Apoidea</taxon>
        <taxon>Anthophila</taxon>
        <taxon>Apidae</taxon>
        <taxon>Ceratina</taxon>
        <taxon>Zadontomerus</taxon>
    </lineage>
</organism>
<evidence type="ECO:0000256" key="9">
    <source>
        <dbReference type="ARBA" id="ARBA00023224"/>
    </source>
</evidence>
<dbReference type="PANTHER" id="PTHR21137">
    <property type="entry name" value="ODORANT RECEPTOR"/>
    <property type="match status" value="1"/>
</dbReference>
<dbReference type="Pfam" id="PF02949">
    <property type="entry name" value="7tm_6"/>
    <property type="match status" value="1"/>
</dbReference>
<keyword evidence="7" id="KW-0472">Membrane</keyword>
<dbReference type="GO" id="GO:0004984">
    <property type="term" value="F:olfactory receptor activity"/>
    <property type="evidence" value="ECO:0007669"/>
    <property type="project" value="InterPro"/>
</dbReference>
<keyword evidence="8" id="KW-0675">Receptor</keyword>
<evidence type="ECO:0000313" key="10">
    <source>
        <dbReference type="Proteomes" id="UP000694925"/>
    </source>
</evidence>
<keyword evidence="10" id="KW-1185">Reference proteome</keyword>
<dbReference type="AlphaFoldDB" id="A0AAJ7S4C4"/>
<dbReference type="GO" id="GO:0005886">
    <property type="term" value="C:plasma membrane"/>
    <property type="evidence" value="ECO:0007669"/>
    <property type="project" value="UniProtKB-SubCell"/>
</dbReference>
<keyword evidence="4" id="KW-0812">Transmembrane</keyword>
<evidence type="ECO:0000313" key="11">
    <source>
        <dbReference type="RefSeq" id="XP_026671159.1"/>
    </source>
</evidence>